<evidence type="ECO:0000256" key="3">
    <source>
        <dbReference type="ARBA" id="ARBA00022679"/>
    </source>
</evidence>
<dbReference type="InterPro" id="IPR050680">
    <property type="entry name" value="YpeA/RimI_acetyltransf"/>
</dbReference>
<feature type="active site" description="Proton donor" evidence="5">
    <location>
        <position position="375"/>
    </location>
</feature>
<dbReference type="SUPFAM" id="SSF53067">
    <property type="entry name" value="Actin-like ATPase domain"/>
    <property type="match status" value="2"/>
</dbReference>
<evidence type="ECO:0000259" key="6">
    <source>
        <dbReference type="PROSITE" id="PS51186"/>
    </source>
</evidence>
<dbReference type="Pfam" id="PF00583">
    <property type="entry name" value="Acetyltransf_1"/>
    <property type="match status" value="1"/>
</dbReference>
<feature type="domain" description="N-acetyltransferase" evidence="6">
    <location>
        <begin position="262"/>
        <end position="408"/>
    </location>
</feature>
<proteinExistence type="inferred from homology"/>
<dbReference type="InterPro" id="IPR043690">
    <property type="entry name" value="RimI"/>
</dbReference>
<feature type="binding site" evidence="5">
    <location>
        <begin position="329"/>
        <end position="331"/>
    </location>
    <ligand>
        <name>acetyl-CoA</name>
        <dbReference type="ChEBI" id="CHEBI:57288"/>
    </ligand>
</feature>
<evidence type="ECO:0000256" key="4">
    <source>
        <dbReference type="ARBA" id="ARBA00023315"/>
    </source>
</evidence>
<evidence type="ECO:0000256" key="5">
    <source>
        <dbReference type="HAMAP-Rule" id="MF_02210"/>
    </source>
</evidence>
<comment type="similarity">
    <text evidence="1 5">Belongs to the acetyltransferase family. RimI subfamily.</text>
</comment>
<dbReference type="NCBIfam" id="TIGR03725">
    <property type="entry name" value="T6A_YeaZ"/>
    <property type="match status" value="1"/>
</dbReference>
<dbReference type="InterPro" id="IPR022496">
    <property type="entry name" value="T6A_TsaB"/>
</dbReference>
<dbReference type="CDD" id="cd24032">
    <property type="entry name" value="ASKHA_NBD_TsaB"/>
    <property type="match status" value="1"/>
</dbReference>
<feature type="binding site" evidence="5">
    <location>
        <begin position="337"/>
        <end position="342"/>
    </location>
    <ligand>
        <name>acetyl-CoA</name>
        <dbReference type="ChEBI" id="CHEBI:57288"/>
    </ligand>
</feature>
<comment type="subcellular location">
    <subcellularLocation>
        <location evidence="5">Cytoplasm</location>
    </subcellularLocation>
</comment>
<dbReference type="PANTHER" id="PTHR43420">
    <property type="entry name" value="ACETYLTRANSFERASE"/>
    <property type="match status" value="1"/>
</dbReference>
<dbReference type="GO" id="GO:0005737">
    <property type="term" value="C:cytoplasm"/>
    <property type="evidence" value="ECO:0007669"/>
    <property type="project" value="UniProtKB-SubCell"/>
</dbReference>
<organism evidence="7">
    <name type="scientific">Sheuella amnicola</name>
    <dbReference type="NCBI Taxonomy" id="2707330"/>
    <lineage>
        <taxon>Bacteria</taxon>
        <taxon>Pseudomonadati</taxon>
        <taxon>Pseudomonadota</taxon>
        <taxon>Betaproteobacteria</taxon>
        <taxon>Burkholderiales</taxon>
        <taxon>Alcaligenaceae</taxon>
        <taxon>Sheuella</taxon>
    </lineage>
</organism>
<dbReference type="InterPro" id="IPR016181">
    <property type="entry name" value="Acyl_CoA_acyltransferase"/>
</dbReference>
<comment type="catalytic activity">
    <reaction evidence="5">
        <text>N-terminal L-alanyl-[ribosomal protein bS18] + acetyl-CoA = N-terminal N(alpha)-acetyl-L-alanyl-[ribosomal protein bS18] + CoA + H(+)</text>
        <dbReference type="Rhea" id="RHEA:43756"/>
        <dbReference type="Rhea" id="RHEA-COMP:10676"/>
        <dbReference type="Rhea" id="RHEA-COMP:10677"/>
        <dbReference type="ChEBI" id="CHEBI:15378"/>
        <dbReference type="ChEBI" id="CHEBI:57287"/>
        <dbReference type="ChEBI" id="CHEBI:57288"/>
        <dbReference type="ChEBI" id="CHEBI:64718"/>
        <dbReference type="ChEBI" id="CHEBI:83683"/>
        <dbReference type="EC" id="2.3.1.266"/>
    </reaction>
</comment>
<keyword evidence="3 5" id="KW-0808">Transferase</keyword>
<evidence type="ECO:0000313" key="7">
    <source>
        <dbReference type="EMBL" id="NDY82697.1"/>
    </source>
</evidence>
<dbReference type="GO" id="GO:0002949">
    <property type="term" value="P:tRNA threonylcarbamoyladenosine modification"/>
    <property type="evidence" value="ECO:0007669"/>
    <property type="project" value="InterPro"/>
</dbReference>
<dbReference type="AlphaFoldDB" id="A0A6B2R124"/>
<sequence length="410" mass="44493">MSLILALETSTTTCGIALIHEHAADVRITMRLHEGTAGHAMSVLPMAYDLLKESGFSRNQLDAVSFGQGPGAFTGLRVACGVAQGVGFALDIPVIPVGCLDAIAAKAGANRPGQLILAALDARMDEIYLAAYVMNSQARLVNIQPPVLLSAVDVGGFVLGRLPLWLRDPDMINTSHPCLVGEGWKVSNAMFGLAQDWPTEQLDAHPEADWIARLALDAWHRKACLAPELAAPLYLRDKVAFTTAERASGHGGNPRVLANHDVALLPMSKVDIAEVVEVERTVQSFPWSERNFQDALEAGYEAWVLRSNQGLLGFCIGMLAPDIAHVLVIAVAPRQQKKGFGHLLLEQLQHSARQRGLEGLLLEVRPSNQNAIEFYESHGFTQAGRRRDYYPAGDGVREDAIVMKQIFSDA</sequence>
<dbReference type="EC" id="2.3.1.266" evidence="5"/>
<dbReference type="InterPro" id="IPR006464">
    <property type="entry name" value="AcTrfase_RimI/Ard1"/>
</dbReference>
<dbReference type="Gene3D" id="3.40.630.30">
    <property type="match status" value="1"/>
</dbReference>
<comment type="caution">
    <text evidence="7">The sequence shown here is derived from an EMBL/GenBank/DDBJ whole genome shotgun (WGS) entry which is preliminary data.</text>
</comment>
<reference evidence="7" key="1">
    <citation type="submission" date="2020-02" db="EMBL/GenBank/DDBJ databases">
        <authorList>
            <person name="Chen W.-M."/>
        </authorList>
    </citation>
    <scope>NUCLEOTIDE SEQUENCE</scope>
    <source>
        <strain evidence="7">NBD-18</strain>
    </source>
</reference>
<dbReference type="Gene3D" id="3.30.420.40">
    <property type="match status" value="2"/>
</dbReference>
<accession>A0A6B2R124</accession>
<name>A0A6B2R124_9BURK</name>
<dbReference type="Pfam" id="PF00814">
    <property type="entry name" value="TsaD"/>
    <property type="match status" value="1"/>
</dbReference>
<dbReference type="EMBL" id="JAAGRN010000003">
    <property type="protein sequence ID" value="NDY82697.1"/>
    <property type="molecule type" value="Genomic_DNA"/>
</dbReference>
<protein>
    <recommendedName>
        <fullName evidence="5">[Ribosomal protein bS18]-alanine N-acetyltransferase</fullName>
        <ecNumber evidence="5">2.3.1.266</ecNumber>
    </recommendedName>
</protein>
<feature type="binding site" evidence="5">
    <location>
        <position position="368"/>
    </location>
    <ligand>
        <name>acetyl-CoA</name>
        <dbReference type="ChEBI" id="CHEBI:57288"/>
    </ligand>
</feature>
<keyword evidence="4 5" id="KW-0012">Acyltransferase</keyword>
<dbReference type="InterPro" id="IPR000905">
    <property type="entry name" value="Gcp-like_dom"/>
</dbReference>
<comment type="function">
    <text evidence="5">Acetylates the N-terminal alanine of ribosomal protein bS18.</text>
</comment>
<gene>
    <name evidence="7" type="primary">tsaB</name>
    <name evidence="5" type="synonym">rimI</name>
    <name evidence="7" type="ORF">G3I67_05560</name>
</gene>
<evidence type="ECO:0000256" key="1">
    <source>
        <dbReference type="ARBA" id="ARBA00005395"/>
    </source>
</evidence>
<dbReference type="CDD" id="cd04301">
    <property type="entry name" value="NAT_SF"/>
    <property type="match status" value="1"/>
</dbReference>
<feature type="active site" description="Proton acceptor" evidence="5">
    <location>
        <position position="363"/>
    </location>
</feature>
<dbReference type="SUPFAM" id="SSF55729">
    <property type="entry name" value="Acyl-CoA N-acyltransferases (Nat)"/>
    <property type="match status" value="1"/>
</dbReference>
<dbReference type="InterPro" id="IPR043129">
    <property type="entry name" value="ATPase_NBD"/>
</dbReference>
<dbReference type="GO" id="GO:0008999">
    <property type="term" value="F:protein-N-terminal-alanine acetyltransferase activity"/>
    <property type="evidence" value="ECO:0007669"/>
    <property type="project" value="UniProtKB-UniRule"/>
</dbReference>
<dbReference type="HAMAP" id="MF_02210">
    <property type="entry name" value="RimI"/>
    <property type="match status" value="1"/>
</dbReference>
<dbReference type="InterPro" id="IPR000182">
    <property type="entry name" value="GNAT_dom"/>
</dbReference>
<dbReference type="PANTHER" id="PTHR43420:SF44">
    <property type="entry name" value="ACETYLTRANSFERASE YPEA"/>
    <property type="match status" value="1"/>
</dbReference>
<evidence type="ECO:0000256" key="2">
    <source>
        <dbReference type="ARBA" id="ARBA00022490"/>
    </source>
</evidence>
<dbReference type="NCBIfam" id="TIGR01575">
    <property type="entry name" value="rimI"/>
    <property type="match status" value="1"/>
</dbReference>
<dbReference type="PROSITE" id="PS51186">
    <property type="entry name" value="GNAT"/>
    <property type="match status" value="1"/>
</dbReference>
<keyword evidence="2 5" id="KW-0963">Cytoplasm</keyword>
<dbReference type="RefSeq" id="WP_163652374.1">
    <property type="nucleotide sequence ID" value="NZ_JAAGRN010000003.1"/>
</dbReference>